<reference evidence="2" key="1">
    <citation type="submission" date="2018-06" db="EMBL/GenBank/DDBJ databases">
        <authorList>
            <person name="Zhirakovskaya E."/>
        </authorList>
    </citation>
    <scope>NUCLEOTIDE SEQUENCE</scope>
</reference>
<evidence type="ECO:0000256" key="1">
    <source>
        <dbReference type="SAM" id="Phobius"/>
    </source>
</evidence>
<proteinExistence type="predicted"/>
<dbReference type="EMBL" id="UOEU01000129">
    <property type="protein sequence ID" value="VAW30995.1"/>
    <property type="molecule type" value="Genomic_DNA"/>
</dbReference>
<keyword evidence="1" id="KW-0472">Membrane</keyword>
<organism evidence="2">
    <name type="scientific">hydrothermal vent metagenome</name>
    <dbReference type="NCBI Taxonomy" id="652676"/>
    <lineage>
        <taxon>unclassified sequences</taxon>
        <taxon>metagenomes</taxon>
        <taxon>ecological metagenomes</taxon>
    </lineage>
</organism>
<keyword evidence="1" id="KW-0812">Transmembrane</keyword>
<dbReference type="AlphaFoldDB" id="A0A3B0UJ09"/>
<accession>A0A3B0UJ09</accession>
<gene>
    <name evidence="2" type="ORF">MNBD_CHLOROFLEXI01-5070</name>
</gene>
<sequence length="80" mass="8817">MDDNEKRPSSSREIRKDDNQSFLILVIFTLVVVGSVLIGLIYGGTAVLTALPCLLGGALLILLPWGMLTLIEKWRNSMTE</sequence>
<feature type="transmembrane region" description="Helical" evidence="1">
    <location>
        <begin position="48"/>
        <end position="71"/>
    </location>
</feature>
<name>A0A3B0UJ09_9ZZZZ</name>
<evidence type="ECO:0000313" key="2">
    <source>
        <dbReference type="EMBL" id="VAW30995.1"/>
    </source>
</evidence>
<feature type="transmembrane region" description="Helical" evidence="1">
    <location>
        <begin position="21"/>
        <end position="42"/>
    </location>
</feature>
<protein>
    <submittedName>
        <fullName evidence="2">Uncharacterized protein</fullName>
    </submittedName>
</protein>
<keyword evidence="1" id="KW-1133">Transmembrane helix</keyword>